<reference evidence="9 10" key="1">
    <citation type="submission" date="2014-02" db="EMBL/GenBank/DDBJ databases">
        <title>Single nucleus genome sequencing reveals high similarity among nuclei of an endomycorrhizal fungus.</title>
        <authorList>
            <person name="Lin K."/>
            <person name="Geurts R."/>
            <person name="Zhang Z."/>
            <person name="Limpens E."/>
            <person name="Saunders D.G."/>
            <person name="Mu D."/>
            <person name="Pang E."/>
            <person name="Cao H."/>
            <person name="Cha H."/>
            <person name="Lin T."/>
            <person name="Zhou Q."/>
            <person name="Shang Y."/>
            <person name="Li Y."/>
            <person name="Ivanov S."/>
            <person name="Sharma T."/>
            <person name="Velzen R.V."/>
            <person name="Ruijter N.D."/>
            <person name="Aanen D.K."/>
            <person name="Win J."/>
            <person name="Kamoun S."/>
            <person name="Bisseling T."/>
            <person name="Huang S."/>
        </authorList>
    </citation>
    <scope>NUCLEOTIDE SEQUENCE [LARGE SCALE GENOMIC DNA]</scope>
    <source>
        <strain evidence="10">DAOM197198w</strain>
    </source>
</reference>
<evidence type="ECO:0000256" key="4">
    <source>
        <dbReference type="ARBA" id="ARBA00022618"/>
    </source>
</evidence>
<evidence type="ECO:0000256" key="2">
    <source>
        <dbReference type="ARBA" id="ARBA00008029"/>
    </source>
</evidence>
<dbReference type="AlphaFoldDB" id="A0A015LXH5"/>
<evidence type="ECO:0000256" key="3">
    <source>
        <dbReference type="ARBA" id="ARBA00022019"/>
    </source>
</evidence>
<evidence type="ECO:0000256" key="8">
    <source>
        <dbReference type="SAM" id="Coils"/>
    </source>
</evidence>
<dbReference type="OrthoDB" id="331602at2759"/>
<evidence type="ECO:0000256" key="1">
    <source>
        <dbReference type="ARBA" id="ARBA00004123"/>
    </source>
</evidence>
<dbReference type="Gene3D" id="1.20.5.170">
    <property type="match status" value="1"/>
</dbReference>
<dbReference type="InterPro" id="IPR008672">
    <property type="entry name" value="Mad1"/>
</dbReference>
<evidence type="ECO:0000256" key="5">
    <source>
        <dbReference type="ARBA" id="ARBA00022776"/>
    </source>
</evidence>
<dbReference type="STRING" id="1432141.A0A015LXH5"/>
<keyword evidence="7" id="KW-0131">Cell cycle</keyword>
<evidence type="ECO:0000313" key="9">
    <source>
        <dbReference type="EMBL" id="EXX77406.1"/>
    </source>
</evidence>
<comment type="caution">
    <text evidence="9">The sequence shown here is derived from an EMBL/GenBank/DDBJ whole genome shotgun (WGS) entry which is preliminary data.</text>
</comment>
<dbReference type="GO" id="GO:0005635">
    <property type="term" value="C:nuclear envelope"/>
    <property type="evidence" value="ECO:0007669"/>
    <property type="project" value="TreeGrafter"/>
</dbReference>
<evidence type="ECO:0000256" key="6">
    <source>
        <dbReference type="ARBA" id="ARBA00023242"/>
    </source>
</evidence>
<keyword evidence="4" id="KW-0132">Cell division</keyword>
<dbReference type="Proteomes" id="UP000022910">
    <property type="component" value="Unassembled WGS sequence"/>
</dbReference>
<dbReference type="GO" id="GO:0007094">
    <property type="term" value="P:mitotic spindle assembly checkpoint signaling"/>
    <property type="evidence" value="ECO:0007669"/>
    <property type="project" value="InterPro"/>
</dbReference>
<keyword evidence="10" id="KW-1185">Reference proteome</keyword>
<dbReference type="PANTHER" id="PTHR23168:SF0">
    <property type="entry name" value="MITOTIC SPINDLE ASSEMBLY CHECKPOINT PROTEIN MAD1"/>
    <property type="match status" value="1"/>
</dbReference>
<keyword evidence="5" id="KW-0498">Mitosis</keyword>
<dbReference type="GO" id="GO:0072686">
    <property type="term" value="C:mitotic spindle"/>
    <property type="evidence" value="ECO:0007669"/>
    <property type="project" value="TreeGrafter"/>
</dbReference>
<dbReference type="Pfam" id="PF05557">
    <property type="entry name" value="MAD"/>
    <property type="match status" value="1"/>
</dbReference>
<dbReference type="Gene3D" id="3.30.457.60">
    <property type="match status" value="1"/>
</dbReference>
<sequence length="321" mass="37043">MFINFTILYTDILKLENEKANLQNEIASLQNQINIYEQTELKVHSSELIKQNEILQETVKDLKTENASLKEKIMLLDNQIDILERAVGRGEYNKETIRVLEMKDNPASKEFSLRENRLQGLATENQDLKTKLKELYQILENHPTITLELTEDNDSEKETIRVFPIQSYLNLEEENKQLIDQVADKEKRMTRLKEVWKAKAQEYREAVYSLLGYKVEFLENGRVRLTSMYSEQDDHSLVFTSDEDNLGTMQLVDGGNTEYIKSLDNLIKYWVVERGSIPCFLSSLTMDLIGKTALGPIGREMDMTSGRISGLGGNQEFPTLE</sequence>
<gene>
    <name evidence="9" type="ORF">RirG_023910</name>
</gene>
<feature type="coiled-coil region" evidence="8">
    <location>
        <begin position="168"/>
        <end position="195"/>
    </location>
</feature>
<proteinExistence type="inferred from homology"/>
<evidence type="ECO:0000256" key="7">
    <source>
        <dbReference type="ARBA" id="ARBA00023306"/>
    </source>
</evidence>
<comment type="subcellular location">
    <subcellularLocation>
        <location evidence="1">Nucleus</location>
    </subcellularLocation>
</comment>
<dbReference type="GO" id="GO:0000776">
    <property type="term" value="C:kinetochore"/>
    <property type="evidence" value="ECO:0007669"/>
    <property type="project" value="TreeGrafter"/>
</dbReference>
<keyword evidence="6" id="KW-0539">Nucleus</keyword>
<comment type="similarity">
    <text evidence="2">Belongs to the MAD1 family.</text>
</comment>
<dbReference type="GO" id="GO:0051301">
    <property type="term" value="P:cell division"/>
    <property type="evidence" value="ECO:0007669"/>
    <property type="project" value="UniProtKB-KW"/>
</dbReference>
<dbReference type="HOGENOM" id="CLU_866388_0_0_1"/>
<dbReference type="GO" id="GO:0051315">
    <property type="term" value="P:attachment of mitotic spindle microtubules to kinetochore"/>
    <property type="evidence" value="ECO:0007669"/>
    <property type="project" value="TreeGrafter"/>
</dbReference>
<dbReference type="EMBL" id="JEMT01011046">
    <property type="protein sequence ID" value="EXX77406.1"/>
    <property type="molecule type" value="Genomic_DNA"/>
</dbReference>
<accession>A0A015LXH5</accession>
<organism evidence="9 10">
    <name type="scientific">Rhizophagus irregularis (strain DAOM 197198w)</name>
    <name type="common">Glomus intraradices</name>
    <dbReference type="NCBI Taxonomy" id="1432141"/>
    <lineage>
        <taxon>Eukaryota</taxon>
        <taxon>Fungi</taxon>
        <taxon>Fungi incertae sedis</taxon>
        <taxon>Mucoromycota</taxon>
        <taxon>Glomeromycotina</taxon>
        <taxon>Glomeromycetes</taxon>
        <taxon>Glomerales</taxon>
        <taxon>Glomeraceae</taxon>
        <taxon>Rhizophagus</taxon>
    </lineage>
</organism>
<protein>
    <recommendedName>
        <fullName evidence="3">Spindle assembly checkpoint component MAD1</fullName>
    </recommendedName>
</protein>
<name>A0A015LXH5_RHIIW</name>
<dbReference type="PANTHER" id="PTHR23168">
    <property type="entry name" value="MITOTIC SPINDLE ASSEMBLY CHECKPOINT PROTEIN MAD1 MITOTIC ARREST DEFICIENT-LIKE PROTEIN 1"/>
    <property type="match status" value="1"/>
</dbReference>
<dbReference type="Gene3D" id="6.10.250.90">
    <property type="match status" value="1"/>
</dbReference>
<evidence type="ECO:0000313" key="10">
    <source>
        <dbReference type="Proteomes" id="UP000022910"/>
    </source>
</evidence>
<feature type="coiled-coil region" evidence="8">
    <location>
        <begin position="5"/>
        <end position="86"/>
    </location>
</feature>
<keyword evidence="8" id="KW-0175">Coiled coil</keyword>
<dbReference type="OMA" id="RRACCER"/>
<dbReference type="SUPFAM" id="SSF75704">
    <property type="entry name" value="Mitotic arrest deficient-like 1, Mad1"/>
    <property type="match status" value="1"/>
</dbReference>